<comment type="caution">
    <text evidence="6">The sequence shown here is derived from an EMBL/GenBank/DDBJ whole genome shotgun (WGS) entry which is preliminary data.</text>
</comment>
<dbReference type="SMART" id="SM00382">
    <property type="entry name" value="AAA"/>
    <property type="match status" value="1"/>
</dbReference>
<dbReference type="CDD" id="cd03293">
    <property type="entry name" value="ABC_NrtD_SsuB_transporters"/>
    <property type="match status" value="1"/>
</dbReference>
<feature type="compositionally biased region" description="Polar residues" evidence="4">
    <location>
        <begin position="1"/>
        <end position="19"/>
    </location>
</feature>
<organism evidence="6 7">
    <name type="scientific">Zhihengliuella flava</name>
    <dbReference type="NCBI Taxonomy" id="1285193"/>
    <lineage>
        <taxon>Bacteria</taxon>
        <taxon>Bacillati</taxon>
        <taxon>Actinomycetota</taxon>
        <taxon>Actinomycetes</taxon>
        <taxon>Micrococcales</taxon>
        <taxon>Micrococcaceae</taxon>
        <taxon>Zhihengliuella</taxon>
    </lineage>
</organism>
<evidence type="ECO:0000256" key="3">
    <source>
        <dbReference type="ARBA" id="ARBA00022840"/>
    </source>
</evidence>
<evidence type="ECO:0000256" key="1">
    <source>
        <dbReference type="ARBA" id="ARBA00022448"/>
    </source>
</evidence>
<evidence type="ECO:0000256" key="2">
    <source>
        <dbReference type="ARBA" id="ARBA00022741"/>
    </source>
</evidence>
<dbReference type="GO" id="GO:0005524">
    <property type="term" value="F:ATP binding"/>
    <property type="evidence" value="ECO:0007669"/>
    <property type="project" value="UniProtKB-KW"/>
</dbReference>
<keyword evidence="2" id="KW-0547">Nucleotide-binding</keyword>
<sequence length="284" mass="30873">MSTVTAATAGSVQSTNTSSLREDTMTQSEPRLRVEHLAKSYGRGEQEKQIIGDLTFSVDQGEVACIVGPSGVGKTTLLKCLAGLHPATGGAMYIDGKPVDGPPAEMALVFQDYSRSLMPWLTVEKNVQLPLRHMRLPKAEVAHRIEDALAAVGLSHAAKQYPWQLSGGMQQRVAIARALAYQPEVLVMDEPFASVDAQTRFELEDLCLSIRDKLGMTIVVVTHDIDEAVYLSDRIVAIGGKPAGVLEVIDVDLPGQRDQIATRSLPEFAELRSRTLSLIRKAQQ</sequence>
<reference evidence="6" key="1">
    <citation type="submission" date="2020-11" db="EMBL/GenBank/DDBJ databases">
        <title>Sequencing the genomes of 1000 actinobacteria strains.</title>
        <authorList>
            <person name="Klenk H.-P."/>
        </authorList>
    </citation>
    <scope>NUCLEOTIDE SEQUENCE</scope>
    <source>
        <strain evidence="6">DSM 26152</strain>
    </source>
</reference>
<dbReference type="InterPro" id="IPR027417">
    <property type="entry name" value="P-loop_NTPase"/>
</dbReference>
<gene>
    <name evidence="6" type="ORF">IW252_001174</name>
</gene>
<dbReference type="EMBL" id="JADOTZ010000001">
    <property type="protein sequence ID" value="MBG6084407.1"/>
    <property type="molecule type" value="Genomic_DNA"/>
</dbReference>
<feature type="region of interest" description="Disordered" evidence="4">
    <location>
        <begin position="1"/>
        <end position="30"/>
    </location>
</feature>
<evidence type="ECO:0000256" key="4">
    <source>
        <dbReference type="SAM" id="MobiDB-lite"/>
    </source>
</evidence>
<dbReference type="InterPro" id="IPR050166">
    <property type="entry name" value="ABC_transporter_ATP-bind"/>
</dbReference>
<dbReference type="Gene3D" id="3.40.50.300">
    <property type="entry name" value="P-loop containing nucleotide triphosphate hydrolases"/>
    <property type="match status" value="1"/>
</dbReference>
<proteinExistence type="predicted"/>
<dbReference type="PROSITE" id="PS00211">
    <property type="entry name" value="ABC_TRANSPORTER_1"/>
    <property type="match status" value="1"/>
</dbReference>
<dbReference type="Pfam" id="PF00005">
    <property type="entry name" value="ABC_tran"/>
    <property type="match status" value="1"/>
</dbReference>
<evidence type="ECO:0000313" key="6">
    <source>
        <dbReference type="EMBL" id="MBG6084407.1"/>
    </source>
</evidence>
<dbReference type="PANTHER" id="PTHR42788">
    <property type="entry name" value="TAURINE IMPORT ATP-BINDING PROTEIN-RELATED"/>
    <property type="match status" value="1"/>
</dbReference>
<dbReference type="InterPro" id="IPR003439">
    <property type="entry name" value="ABC_transporter-like_ATP-bd"/>
</dbReference>
<dbReference type="AlphaFoldDB" id="A0A931GF91"/>
<evidence type="ECO:0000259" key="5">
    <source>
        <dbReference type="PROSITE" id="PS50893"/>
    </source>
</evidence>
<name>A0A931GF91_9MICC</name>
<dbReference type="Proteomes" id="UP000625033">
    <property type="component" value="Unassembled WGS sequence"/>
</dbReference>
<keyword evidence="1" id="KW-0813">Transport</keyword>
<evidence type="ECO:0000313" key="7">
    <source>
        <dbReference type="Proteomes" id="UP000625033"/>
    </source>
</evidence>
<dbReference type="PANTHER" id="PTHR42788:SF13">
    <property type="entry name" value="ALIPHATIC SULFONATES IMPORT ATP-BINDING PROTEIN SSUB"/>
    <property type="match status" value="1"/>
</dbReference>
<keyword evidence="7" id="KW-1185">Reference proteome</keyword>
<dbReference type="SUPFAM" id="SSF52540">
    <property type="entry name" value="P-loop containing nucleoside triphosphate hydrolases"/>
    <property type="match status" value="1"/>
</dbReference>
<dbReference type="InterPro" id="IPR017871">
    <property type="entry name" value="ABC_transporter-like_CS"/>
</dbReference>
<dbReference type="InterPro" id="IPR003593">
    <property type="entry name" value="AAA+_ATPase"/>
</dbReference>
<feature type="domain" description="ABC transporter" evidence="5">
    <location>
        <begin position="32"/>
        <end position="265"/>
    </location>
</feature>
<feature type="compositionally biased region" description="Basic and acidic residues" evidence="4">
    <location>
        <begin position="20"/>
        <end position="30"/>
    </location>
</feature>
<keyword evidence="3 6" id="KW-0067">ATP-binding</keyword>
<dbReference type="PROSITE" id="PS50893">
    <property type="entry name" value="ABC_TRANSPORTER_2"/>
    <property type="match status" value="1"/>
</dbReference>
<accession>A0A931GF91</accession>
<protein>
    <submittedName>
        <fullName evidence="6">NitT/TauT family transport system ATP-binding protein</fullName>
    </submittedName>
</protein>
<dbReference type="GO" id="GO:0016887">
    <property type="term" value="F:ATP hydrolysis activity"/>
    <property type="evidence" value="ECO:0007669"/>
    <property type="project" value="InterPro"/>
</dbReference>